<organism evidence="1 2">
    <name type="scientific">Streptomyces phage BRock</name>
    <dbReference type="NCBI Taxonomy" id="1913591"/>
    <lineage>
        <taxon>Viruses</taxon>
        <taxon>Duplodnaviria</taxon>
        <taxon>Heunggongvirae</taxon>
        <taxon>Uroviricota</taxon>
        <taxon>Caudoviricetes</taxon>
        <taxon>Borockvirus</taxon>
        <taxon>Borockvirus brock</taxon>
    </lineage>
</organism>
<evidence type="ECO:0000313" key="1">
    <source>
        <dbReference type="EMBL" id="APC46322.1"/>
    </source>
</evidence>
<dbReference type="RefSeq" id="YP_009831785.1">
    <property type="nucleotide sequence ID" value="NC_048650.1"/>
</dbReference>
<dbReference type="GeneID" id="55601474"/>
<accession>A0A1J0GVV5</accession>
<dbReference type="Proteomes" id="UP000224898">
    <property type="component" value="Segment"/>
</dbReference>
<sequence length="53" mass="6013">MGELGPAYYDGYNAGLGISMEIIDEQLKKVHPSDKRTIDMLLDLRIEMKESQV</sequence>
<keyword evidence="2" id="KW-1185">Reference proteome</keyword>
<dbReference type="EMBL" id="KX925554">
    <property type="protein sequence ID" value="APC46322.1"/>
    <property type="molecule type" value="Genomic_DNA"/>
</dbReference>
<name>A0A1J0GVV5_9CAUD</name>
<protein>
    <submittedName>
        <fullName evidence="1">Uncharacterized protein</fullName>
    </submittedName>
</protein>
<proteinExistence type="predicted"/>
<reference evidence="1 2" key="1">
    <citation type="submission" date="2016-09" db="EMBL/GenBank/DDBJ databases">
        <title>Complete Genome Sequence of Streptomyces 5a phage BRock.</title>
        <authorList>
            <person name="Crossman A."/>
            <person name="Baron S."/>
            <person name="Jamdagni P."/>
            <person name="Khatri P."/>
            <person name="Sharma D."/>
            <person name="Pandey M."/>
            <person name="Goyal S."/>
            <person name="Kumar S."/>
            <person name="Phogat A."/>
            <person name="Chawla G."/>
            <person name="Pasricha M."/>
            <person name="Gupta K."/>
            <person name="Bazzad D."/>
            <person name="Aggarwal V."/>
            <person name="Poughat A."/>
            <person name="Singh K."/>
            <person name="Rana P."/>
            <person name="Gautam R."/>
            <person name="Sharma V."/>
            <person name="Tyagi D."/>
            <person name="Shahi A."/>
            <person name="Jangra N."/>
            <person name="Malik M."/>
            <person name="Sidhu P.K."/>
            <person name="Malik S."/>
            <person name="Ghalyan Y."/>
            <person name="Sharma S.S."/>
            <person name="Malik A."/>
            <person name="Chuttani R."/>
            <person name="Bamal N."/>
            <person name="Bhadula D."/>
            <person name="Batra A."/>
            <person name="Temple L."/>
            <person name="Nehra K."/>
        </authorList>
    </citation>
    <scope>NUCLEOTIDE SEQUENCE [LARGE SCALE GENOMIC DNA]</scope>
</reference>
<evidence type="ECO:0000313" key="2">
    <source>
        <dbReference type="Proteomes" id="UP000224898"/>
    </source>
</evidence>
<dbReference type="KEGG" id="vg:55601474"/>